<dbReference type="InterPro" id="IPR004843">
    <property type="entry name" value="Calcineurin-like_PHP"/>
</dbReference>
<sequence>MRLLHLSDTHLTATPGPARDSLRHLLDSVRPLTGLDAVVVTGDVADDGSRAAYEQVRALIGELGLPVLWTTGNHDERTAFAAVLGDDLVAAHSVRGHRIITLDTLVPGEVWGELDDAQLAWLRAELATPAPHGTVLAFHHPPIALPGFEVQEKLGLRNPEALADAIRGSDVRLILTGHFHLQLFGLLESVPVWVTPGVVNRIDLTAPAGVERAVRGASATLVDLSRSPMMHLLHARDPHTGETLHEKPISDLIARYARP</sequence>
<dbReference type="InterPro" id="IPR050884">
    <property type="entry name" value="CNP_phosphodiesterase-III"/>
</dbReference>
<accession>A0ABS5YNP8</accession>
<dbReference type="RefSeq" id="WP_215788317.1">
    <property type="nucleotide sequence ID" value="NZ_JAHKKG010000005.1"/>
</dbReference>
<proteinExistence type="inferred from homology"/>
<dbReference type="Proteomes" id="UP001519654">
    <property type="component" value="Unassembled WGS sequence"/>
</dbReference>
<keyword evidence="7" id="KW-1185">Reference proteome</keyword>
<protein>
    <submittedName>
        <fullName evidence="6">Metallophosphoesterase</fullName>
    </submittedName>
</protein>
<dbReference type="SUPFAM" id="SSF56300">
    <property type="entry name" value="Metallo-dependent phosphatases"/>
    <property type="match status" value="1"/>
</dbReference>
<keyword evidence="1" id="KW-0479">Metal-binding</keyword>
<keyword evidence="3" id="KW-0408">Iron</keyword>
<evidence type="ECO:0000256" key="4">
    <source>
        <dbReference type="ARBA" id="ARBA00025742"/>
    </source>
</evidence>
<dbReference type="Pfam" id="PF00149">
    <property type="entry name" value="Metallophos"/>
    <property type="match status" value="1"/>
</dbReference>
<reference evidence="6 7" key="1">
    <citation type="submission" date="2021-06" db="EMBL/GenBank/DDBJ databases">
        <title>Actinoplanes lichenicola sp. nov., and Actinoplanes ovalisporus sp. nov., isolated from lichen in Thailand.</title>
        <authorList>
            <person name="Saeng-In P."/>
            <person name="Kanchanasin P."/>
            <person name="Yuki M."/>
            <person name="Kudo T."/>
            <person name="Ohkuma M."/>
            <person name="Phongsopitanun W."/>
            <person name="Tanasupawat S."/>
        </authorList>
    </citation>
    <scope>NUCLEOTIDE SEQUENCE [LARGE SCALE GENOMIC DNA]</scope>
    <source>
        <strain evidence="6 7">NBRC 110975</strain>
    </source>
</reference>
<evidence type="ECO:0000259" key="5">
    <source>
        <dbReference type="Pfam" id="PF00149"/>
    </source>
</evidence>
<name>A0ABS5YNP8_9ACTN</name>
<dbReference type="PANTHER" id="PTHR42988">
    <property type="entry name" value="PHOSPHOHYDROLASE"/>
    <property type="match status" value="1"/>
</dbReference>
<comment type="caution">
    <text evidence="6">The sequence shown here is derived from an EMBL/GenBank/DDBJ whole genome shotgun (WGS) entry which is preliminary data.</text>
</comment>
<dbReference type="PANTHER" id="PTHR42988:SF2">
    <property type="entry name" value="CYCLIC NUCLEOTIDE PHOSPHODIESTERASE CBUA0032-RELATED"/>
    <property type="match status" value="1"/>
</dbReference>
<evidence type="ECO:0000256" key="3">
    <source>
        <dbReference type="ARBA" id="ARBA00023004"/>
    </source>
</evidence>
<evidence type="ECO:0000313" key="7">
    <source>
        <dbReference type="Proteomes" id="UP001519654"/>
    </source>
</evidence>
<organism evidence="6 7">
    <name type="scientific">Paractinoplanes bogorensis</name>
    <dbReference type="NCBI Taxonomy" id="1610840"/>
    <lineage>
        <taxon>Bacteria</taxon>
        <taxon>Bacillati</taxon>
        <taxon>Actinomycetota</taxon>
        <taxon>Actinomycetes</taxon>
        <taxon>Micromonosporales</taxon>
        <taxon>Micromonosporaceae</taxon>
        <taxon>Paractinoplanes</taxon>
    </lineage>
</organism>
<dbReference type="Gene3D" id="3.60.21.10">
    <property type="match status" value="1"/>
</dbReference>
<dbReference type="EMBL" id="JAHKKG010000005">
    <property type="protein sequence ID" value="MBU2665080.1"/>
    <property type="molecule type" value="Genomic_DNA"/>
</dbReference>
<evidence type="ECO:0000256" key="2">
    <source>
        <dbReference type="ARBA" id="ARBA00022801"/>
    </source>
</evidence>
<evidence type="ECO:0000256" key="1">
    <source>
        <dbReference type="ARBA" id="ARBA00022723"/>
    </source>
</evidence>
<comment type="similarity">
    <text evidence="4">Belongs to the cyclic nucleotide phosphodiesterase class-III family.</text>
</comment>
<keyword evidence="2" id="KW-0378">Hydrolase</keyword>
<dbReference type="InterPro" id="IPR029052">
    <property type="entry name" value="Metallo-depent_PP-like"/>
</dbReference>
<feature type="domain" description="Calcineurin-like phosphoesterase" evidence="5">
    <location>
        <begin position="1"/>
        <end position="180"/>
    </location>
</feature>
<evidence type="ECO:0000313" key="6">
    <source>
        <dbReference type="EMBL" id="MBU2665080.1"/>
    </source>
</evidence>
<gene>
    <name evidence="6" type="ORF">KOI35_16380</name>
</gene>